<accession>A0A0G4LXS7</accession>
<sequence>MSRGANVIRDLSKKLASRTIQVTVVPAPVKFPERRAVLHALQKFAKIEVFRKLDDHDASFISVASDNESASELIRRSPLEYQLATGGSKGSVRTFLTTNPSTEPILNSAADSQIDTESNIRVEGQDTQKDFKLHIFPAPDYIHSAAVRASPLHGPWTDGRRETIMSSLLKRSLPADVSADGLSDWESGGQDPDLDKSRLVEDLLFGGKSVDPHKRARAERLLRQKQKRDMPAVTEGLLHLVEQQGQETGDVTGGQKSTTTPSTT</sequence>
<evidence type="ECO:0000313" key="3">
    <source>
        <dbReference type="Proteomes" id="UP000044602"/>
    </source>
</evidence>
<reference evidence="2 3" key="1">
    <citation type="submission" date="2015-05" db="EMBL/GenBank/DDBJ databases">
        <authorList>
            <person name="Wang D.B."/>
            <person name="Wang M."/>
        </authorList>
    </citation>
    <scope>NUCLEOTIDE SEQUENCE [LARGE SCALE GENOMIC DNA]</scope>
    <source>
        <strain evidence="2">VL1</strain>
    </source>
</reference>
<gene>
    <name evidence="2" type="ORF">BN1708_000634</name>
</gene>
<feature type="compositionally biased region" description="Polar residues" evidence="1">
    <location>
        <begin position="243"/>
        <end position="264"/>
    </location>
</feature>
<dbReference type="Proteomes" id="UP000044602">
    <property type="component" value="Unassembled WGS sequence"/>
</dbReference>
<protein>
    <submittedName>
        <fullName evidence="2">Uncharacterized protein</fullName>
    </submittedName>
</protein>
<evidence type="ECO:0000256" key="1">
    <source>
        <dbReference type="SAM" id="MobiDB-lite"/>
    </source>
</evidence>
<proteinExistence type="predicted"/>
<keyword evidence="3" id="KW-1185">Reference proteome</keyword>
<evidence type="ECO:0000313" key="2">
    <source>
        <dbReference type="EMBL" id="CRK26826.1"/>
    </source>
</evidence>
<dbReference type="AlphaFoldDB" id="A0A0G4LXS7"/>
<dbReference type="EMBL" id="CVQH01020306">
    <property type="protein sequence ID" value="CRK26826.1"/>
    <property type="molecule type" value="Genomic_DNA"/>
</dbReference>
<feature type="region of interest" description="Disordered" evidence="1">
    <location>
        <begin position="240"/>
        <end position="264"/>
    </location>
</feature>
<name>A0A0G4LXS7_VERLO</name>
<organism evidence="2 3">
    <name type="scientific">Verticillium longisporum</name>
    <name type="common">Verticillium dahliae var. longisporum</name>
    <dbReference type="NCBI Taxonomy" id="100787"/>
    <lineage>
        <taxon>Eukaryota</taxon>
        <taxon>Fungi</taxon>
        <taxon>Dikarya</taxon>
        <taxon>Ascomycota</taxon>
        <taxon>Pezizomycotina</taxon>
        <taxon>Sordariomycetes</taxon>
        <taxon>Hypocreomycetidae</taxon>
        <taxon>Glomerellales</taxon>
        <taxon>Plectosphaerellaceae</taxon>
        <taxon>Verticillium</taxon>
    </lineage>
</organism>